<keyword evidence="1" id="KW-0732">Signal</keyword>
<dbReference type="Pfam" id="PF16747">
    <property type="entry name" value="Adhesin_E"/>
    <property type="match status" value="1"/>
</dbReference>
<accession>A0ABX7SJH3</accession>
<sequence>MKLSIIASVVLAATSPAFGALAESWSSISSSARVVYLADLSSIATVGDDTTIMVARIPLPVSSGDYSHKINEYAIRCATSQARIVMEIEYGANGAEEARYPDPEAEWDRPSAASLGAYIKSIACDNQHAGDTASPSIKAFIDGQHGG</sequence>
<reference evidence="3 4" key="1">
    <citation type="submission" date="2020-09" db="EMBL/GenBank/DDBJ databases">
        <title>Brevundimonas sp. LVF1 isolated from an oligotrophic pond in Goettingen, Germany.</title>
        <authorList>
            <person name="Friedrich I."/>
            <person name="Klassen A."/>
            <person name="Neubauer H."/>
            <person name="Schneider D."/>
            <person name="Hertel R."/>
            <person name="Daniel R."/>
        </authorList>
    </citation>
    <scope>NUCLEOTIDE SEQUENCE [LARGE SCALE GENOMIC DNA]</scope>
    <source>
        <strain evidence="3 4">LVF1</strain>
    </source>
</reference>
<feature type="signal peptide" evidence="1">
    <location>
        <begin position="1"/>
        <end position="22"/>
    </location>
</feature>
<dbReference type="RefSeq" id="WP_207824561.1">
    <property type="nucleotide sequence ID" value="NZ_CP062006.1"/>
</dbReference>
<evidence type="ECO:0000313" key="3">
    <source>
        <dbReference type="EMBL" id="QTC87847.1"/>
    </source>
</evidence>
<feature type="domain" description="Surface-adhesin protein E-like" evidence="2">
    <location>
        <begin position="25"/>
        <end position="124"/>
    </location>
</feature>
<evidence type="ECO:0000259" key="2">
    <source>
        <dbReference type="Pfam" id="PF16747"/>
    </source>
</evidence>
<evidence type="ECO:0000313" key="4">
    <source>
        <dbReference type="Proteomes" id="UP000663942"/>
    </source>
</evidence>
<dbReference type="Proteomes" id="UP000663942">
    <property type="component" value="Chromosome"/>
</dbReference>
<organism evidence="3 4">
    <name type="scientific">Brevundimonas pondensis</name>
    <dbReference type="NCBI Taxonomy" id="2774189"/>
    <lineage>
        <taxon>Bacteria</taxon>
        <taxon>Pseudomonadati</taxon>
        <taxon>Pseudomonadota</taxon>
        <taxon>Alphaproteobacteria</taxon>
        <taxon>Caulobacterales</taxon>
        <taxon>Caulobacteraceae</taxon>
        <taxon>Brevundimonas</taxon>
    </lineage>
</organism>
<feature type="chain" id="PRO_5047191845" description="Surface-adhesin protein E-like domain-containing protein" evidence="1">
    <location>
        <begin position="23"/>
        <end position="147"/>
    </location>
</feature>
<dbReference type="InterPro" id="IPR031939">
    <property type="entry name" value="Adhesin_E-like"/>
</dbReference>
<evidence type="ECO:0000256" key="1">
    <source>
        <dbReference type="SAM" id="SignalP"/>
    </source>
</evidence>
<proteinExistence type="predicted"/>
<name>A0ABX7SJH3_9CAUL</name>
<protein>
    <recommendedName>
        <fullName evidence="2">Surface-adhesin protein E-like domain-containing protein</fullName>
    </recommendedName>
</protein>
<gene>
    <name evidence="3" type="ORF">IFE19_00040</name>
</gene>
<keyword evidence="4" id="KW-1185">Reference proteome</keyword>
<dbReference type="EMBL" id="CP062006">
    <property type="protein sequence ID" value="QTC87847.1"/>
    <property type="molecule type" value="Genomic_DNA"/>
</dbReference>